<dbReference type="GO" id="GO:0005929">
    <property type="term" value="C:cilium"/>
    <property type="evidence" value="ECO:0007669"/>
    <property type="project" value="TreeGrafter"/>
</dbReference>
<keyword evidence="7" id="KW-0970">Cilium biogenesis/degradation</keyword>
<dbReference type="InterPro" id="IPR043987">
    <property type="entry name" value="CCZ1/INTU/HSP4_longin_1"/>
</dbReference>
<dbReference type="Pfam" id="PF19031">
    <property type="entry name" value="Intu_longin_1"/>
    <property type="match status" value="1"/>
</dbReference>
<evidence type="ECO:0000256" key="5">
    <source>
        <dbReference type="ARBA" id="ARBA00022473"/>
    </source>
</evidence>
<feature type="domain" description="PDZ" evidence="10">
    <location>
        <begin position="122"/>
        <end position="229"/>
    </location>
</feature>
<dbReference type="PANTHER" id="PTHR21082:SF4">
    <property type="entry name" value="PROTEIN INTURNED"/>
    <property type="match status" value="1"/>
</dbReference>
<dbReference type="Pfam" id="PF19032">
    <property type="entry name" value="Intu_longin_2"/>
    <property type="match status" value="1"/>
</dbReference>
<dbReference type="InterPro" id="IPR001478">
    <property type="entry name" value="PDZ"/>
</dbReference>
<feature type="compositionally biased region" description="Polar residues" evidence="9">
    <location>
        <begin position="677"/>
        <end position="687"/>
    </location>
</feature>
<dbReference type="GO" id="GO:0005737">
    <property type="term" value="C:cytoplasm"/>
    <property type="evidence" value="ECO:0007669"/>
    <property type="project" value="TreeGrafter"/>
</dbReference>
<evidence type="ECO:0000256" key="4">
    <source>
        <dbReference type="ARBA" id="ARBA00015639"/>
    </source>
</evidence>
<evidence type="ECO:0000313" key="11">
    <source>
        <dbReference type="EMBL" id="KAJ8028627.1"/>
    </source>
</evidence>
<evidence type="ECO:0000256" key="8">
    <source>
        <dbReference type="ARBA" id="ARBA00032633"/>
    </source>
</evidence>
<keyword evidence="12" id="KW-1185">Reference proteome</keyword>
<feature type="compositionally biased region" description="Polar residues" evidence="9">
    <location>
        <begin position="699"/>
        <end position="716"/>
    </location>
</feature>
<dbReference type="GO" id="GO:0016192">
    <property type="term" value="P:vesicle-mediated transport"/>
    <property type="evidence" value="ECO:0007669"/>
    <property type="project" value="InterPro"/>
</dbReference>
<evidence type="ECO:0000256" key="9">
    <source>
        <dbReference type="SAM" id="MobiDB-lite"/>
    </source>
</evidence>
<dbReference type="OrthoDB" id="10038586at2759"/>
<dbReference type="SUPFAM" id="SSF50156">
    <property type="entry name" value="PDZ domain-like"/>
    <property type="match status" value="1"/>
</dbReference>
<dbReference type="AlphaFoldDB" id="A0A9Q1BL21"/>
<dbReference type="InterPro" id="IPR043988">
    <property type="entry name" value="CCZ1/INTU_longin_2"/>
</dbReference>
<evidence type="ECO:0000256" key="7">
    <source>
        <dbReference type="ARBA" id="ARBA00022794"/>
    </source>
</evidence>
<keyword evidence="6" id="KW-0963">Cytoplasm</keyword>
<dbReference type="SMART" id="SM00228">
    <property type="entry name" value="PDZ"/>
    <property type="match status" value="1"/>
</dbReference>
<dbReference type="Pfam" id="PF19033">
    <property type="entry name" value="Intu_longin_3"/>
    <property type="match status" value="1"/>
</dbReference>
<reference evidence="11" key="1">
    <citation type="submission" date="2021-10" db="EMBL/GenBank/DDBJ databases">
        <title>Tropical sea cucumber genome reveals ecological adaptation and Cuvierian tubules defense mechanism.</title>
        <authorList>
            <person name="Chen T."/>
        </authorList>
    </citation>
    <scope>NUCLEOTIDE SEQUENCE</scope>
    <source>
        <strain evidence="11">Nanhai2018</strain>
        <tissue evidence="11">Muscle</tissue>
    </source>
</reference>
<dbReference type="GO" id="GO:0001736">
    <property type="term" value="P:establishment of planar polarity"/>
    <property type="evidence" value="ECO:0007669"/>
    <property type="project" value="InterPro"/>
</dbReference>
<dbReference type="Gene3D" id="2.30.42.10">
    <property type="match status" value="1"/>
</dbReference>
<organism evidence="11 12">
    <name type="scientific">Holothuria leucospilota</name>
    <name type="common">Black long sea cucumber</name>
    <name type="synonym">Mertensiothuria leucospilota</name>
    <dbReference type="NCBI Taxonomy" id="206669"/>
    <lineage>
        <taxon>Eukaryota</taxon>
        <taxon>Metazoa</taxon>
        <taxon>Echinodermata</taxon>
        <taxon>Eleutherozoa</taxon>
        <taxon>Echinozoa</taxon>
        <taxon>Holothuroidea</taxon>
        <taxon>Aspidochirotacea</taxon>
        <taxon>Aspidochirotida</taxon>
        <taxon>Holothuriidae</taxon>
        <taxon>Holothuria</taxon>
    </lineage>
</organism>
<dbReference type="InterPro" id="IPR043989">
    <property type="entry name" value="CCZ1/INTU/HSP4_longin_3"/>
</dbReference>
<evidence type="ECO:0000256" key="1">
    <source>
        <dbReference type="ARBA" id="ARBA00004120"/>
    </source>
</evidence>
<protein>
    <recommendedName>
        <fullName evidence="4">Protein inturned</fullName>
    </recommendedName>
    <alternativeName>
        <fullName evidence="8">Inturned planar cell polarity effector homolog</fullName>
    </alternativeName>
</protein>
<gene>
    <name evidence="11" type="ORF">HOLleu_30923</name>
</gene>
<dbReference type="PANTHER" id="PTHR21082">
    <property type="entry name" value="PROTEIN INTURNED"/>
    <property type="match status" value="1"/>
</dbReference>
<dbReference type="GO" id="GO:0060271">
    <property type="term" value="P:cilium assembly"/>
    <property type="evidence" value="ECO:0007669"/>
    <property type="project" value="InterPro"/>
</dbReference>
<dbReference type="EMBL" id="JAIZAY010000015">
    <property type="protein sequence ID" value="KAJ8028627.1"/>
    <property type="molecule type" value="Genomic_DNA"/>
</dbReference>
<evidence type="ECO:0000256" key="2">
    <source>
        <dbReference type="ARBA" id="ARBA00004241"/>
    </source>
</evidence>
<evidence type="ECO:0000256" key="6">
    <source>
        <dbReference type="ARBA" id="ARBA00022490"/>
    </source>
</evidence>
<sequence length="924" mass="102302">MYGVSKIPLLSKRHGLRSFHLDFDTIDSVDNILANSALKPVWHDSVHKGTGELIYVDSNTAKEGKSSDWIENQPSLMRTENKKGKKFSPLPKRTKDGKKNGKVEPTGQQNGNISCKVTKEVVLKLSYNTQGDHGPLLQRLCGIVTGKVGVDIFGRTLHQNGHTNTSDGKEDNRVSVHALLPDGSAITTGDILIGDIITAINGIPVTLKSIDKVVSSLSSESQINLQLERPVSVLPNGSLNHRKVSPPNGKIIKLLTDKPDDVNTNNSFGDVPHAIMYLNMLRDSDKEDSKEILYKYPCKDAASKLHVIHGLYVTLGDMLLNITDSRITGTSLLVGEELVHVGYYKWCSELLVVALPAKNASQHQVQCIAQQIAKLMSFMFLSLNSAFCDEANHGRLNHLFNLLMFQLLSNREKVDQTSLGDPPHQEDIFLQMLPGVRWLNLPDQVKLDIDSTITDFEAADFADISVQHYNDRRPYVVIGSCLLYKGYLLANHLPTEDLLDISLYCNYYSLNGLATHQAVGQLVIWREVYPTRRVRPMEPPAHGYSEPQGRWFLLIVGLKHSVLCVLLEAGGCAFPVTGTVNPDPFYVDQLRATLQHLESLEVFAACEERLSVPPIPALSCVDWFFPSRKTSISDSGQPPLPPSASSSPMISRLHGQSPARGRKSNDMRPFHRPPSPSTGSNASSQKRNSVRTDSDNESEPTSPFPSRTNSTQSSPSLGKKSDLQRRGSDASGGSTGSNEIYRAGRRSRLVPDPYNLGVMQRVVQDSAMDNYSATKLTAGQDNTLFHFVHLDTASGIIVCPTNDDIRLLGGNIHAYLLHNFQVCCKEVRKVLQQYVKAKKREEGPCRSICRDDSLSTVQEYGVLFKCTPENWSDSKKQPPTIHYWVVGRLVKVASTIKELYVCHHYNACQNAVEMAFKLAYGAGL</sequence>
<feature type="region of interest" description="Disordered" evidence="9">
    <location>
        <begin position="72"/>
        <end position="111"/>
    </location>
</feature>
<dbReference type="GO" id="GO:0009986">
    <property type="term" value="C:cell surface"/>
    <property type="evidence" value="ECO:0007669"/>
    <property type="project" value="UniProtKB-SubCell"/>
</dbReference>
<evidence type="ECO:0000256" key="3">
    <source>
        <dbReference type="ARBA" id="ARBA00010034"/>
    </source>
</evidence>
<feature type="region of interest" description="Disordered" evidence="9">
    <location>
        <begin position="631"/>
        <end position="746"/>
    </location>
</feature>
<proteinExistence type="inferred from homology"/>
<dbReference type="InterPro" id="IPR039151">
    <property type="entry name" value="INTU"/>
</dbReference>
<comment type="similarity">
    <text evidence="3">Belongs to the inturned family.</text>
</comment>
<evidence type="ECO:0000259" key="10">
    <source>
        <dbReference type="PROSITE" id="PS50106"/>
    </source>
</evidence>
<dbReference type="GO" id="GO:0007399">
    <property type="term" value="P:nervous system development"/>
    <property type="evidence" value="ECO:0007669"/>
    <property type="project" value="TreeGrafter"/>
</dbReference>
<accession>A0A9Q1BL21</accession>
<dbReference type="Proteomes" id="UP001152320">
    <property type="component" value="Chromosome 15"/>
</dbReference>
<evidence type="ECO:0000313" key="12">
    <source>
        <dbReference type="Proteomes" id="UP001152320"/>
    </source>
</evidence>
<name>A0A9Q1BL21_HOLLE</name>
<dbReference type="PROSITE" id="PS50106">
    <property type="entry name" value="PDZ"/>
    <property type="match status" value="1"/>
</dbReference>
<dbReference type="InterPro" id="IPR036034">
    <property type="entry name" value="PDZ_sf"/>
</dbReference>
<dbReference type="Pfam" id="PF00595">
    <property type="entry name" value="PDZ"/>
    <property type="match status" value="1"/>
</dbReference>
<feature type="compositionally biased region" description="Basic and acidic residues" evidence="9">
    <location>
        <begin position="93"/>
        <end position="102"/>
    </location>
</feature>
<keyword evidence="5" id="KW-0217">Developmental protein</keyword>
<comment type="caution">
    <text evidence="11">The sequence shown here is derived from an EMBL/GenBank/DDBJ whole genome shotgun (WGS) entry which is preliminary data.</text>
</comment>
<comment type="subcellular location">
    <subcellularLocation>
        <location evidence="2">Cell surface</location>
    </subcellularLocation>
    <subcellularLocation>
        <location evidence="1">Cytoplasm</location>
        <location evidence="1">Cytoskeleton</location>
        <location evidence="1">Cilium basal body</location>
    </subcellularLocation>
</comment>
<feature type="compositionally biased region" description="Basic and acidic residues" evidence="9">
    <location>
        <begin position="719"/>
        <end position="728"/>
    </location>
</feature>